<accession>A0A171ACD7</accession>
<protein>
    <submittedName>
        <fullName evidence="1">E3 ubiquitin-protein ligase su</fullName>
    </submittedName>
</protein>
<dbReference type="AlphaFoldDB" id="A0A171ACD7"/>
<sequence>VPFVYKTDRYVEFFFLNNWLDRAFLIGNALKCKQ</sequence>
<reference evidence="1" key="1">
    <citation type="submission" date="2016-04" db="EMBL/GenBank/DDBJ databases">
        <authorList>
            <person name="Calderon-Fernandez G.M.Sr."/>
        </authorList>
    </citation>
    <scope>NUCLEOTIDE SEQUENCE</scope>
    <source>
        <strain evidence="1">Int1</strain>
        <tissue evidence="1">Integument</tissue>
    </source>
</reference>
<proteinExistence type="predicted"/>
<organism evidence="1">
    <name type="scientific">Triatoma infestans</name>
    <name type="common">Assassin bug</name>
    <dbReference type="NCBI Taxonomy" id="30076"/>
    <lineage>
        <taxon>Eukaryota</taxon>
        <taxon>Metazoa</taxon>
        <taxon>Ecdysozoa</taxon>
        <taxon>Arthropoda</taxon>
        <taxon>Hexapoda</taxon>
        <taxon>Insecta</taxon>
        <taxon>Pterygota</taxon>
        <taxon>Neoptera</taxon>
        <taxon>Paraneoptera</taxon>
        <taxon>Hemiptera</taxon>
        <taxon>Heteroptera</taxon>
        <taxon>Panheteroptera</taxon>
        <taxon>Cimicomorpha</taxon>
        <taxon>Reduviidae</taxon>
        <taxon>Triatominae</taxon>
        <taxon>Triatoma</taxon>
    </lineage>
</organism>
<dbReference type="EMBL" id="GEMB01001239">
    <property type="protein sequence ID" value="JAS01910.1"/>
    <property type="molecule type" value="Transcribed_RNA"/>
</dbReference>
<evidence type="ECO:0000313" key="1">
    <source>
        <dbReference type="EMBL" id="JAS01910.1"/>
    </source>
</evidence>
<feature type="non-terminal residue" evidence="1">
    <location>
        <position position="1"/>
    </location>
</feature>
<reference evidence="1" key="2">
    <citation type="journal article" date="2017" name="J. Med. Entomol.">
        <title>Transcriptome Analysis of the Triatoma infestans (Hemiptera: Reduviidae) Integument.</title>
        <authorList>
            <person name="Calderon-Fernandez G.M."/>
            <person name="Moriconi D.E."/>
            <person name="Dulbecco A.B."/>
            <person name="Juarez M.P."/>
        </authorList>
    </citation>
    <scope>NUCLEOTIDE SEQUENCE</scope>
    <source>
        <strain evidence="1">Int1</strain>
        <tissue evidence="1">Integument</tissue>
    </source>
</reference>
<name>A0A171ACD7_TRIIF</name>